<dbReference type="AlphaFoldDB" id="A0AA40K6K6"/>
<evidence type="ECO:0000256" key="1">
    <source>
        <dbReference type="SAM" id="SignalP"/>
    </source>
</evidence>
<comment type="caution">
    <text evidence="2">The sequence shown here is derived from an EMBL/GenBank/DDBJ whole genome shotgun (WGS) entry which is preliminary data.</text>
</comment>
<gene>
    <name evidence="2" type="ORF">B0T21DRAFT_355329</name>
</gene>
<dbReference type="Proteomes" id="UP001172159">
    <property type="component" value="Unassembled WGS sequence"/>
</dbReference>
<feature type="signal peptide" evidence="1">
    <location>
        <begin position="1"/>
        <end position="18"/>
    </location>
</feature>
<reference evidence="2" key="1">
    <citation type="submission" date="2023-06" db="EMBL/GenBank/DDBJ databases">
        <title>Genome-scale phylogeny and comparative genomics of the fungal order Sordariales.</title>
        <authorList>
            <consortium name="Lawrence Berkeley National Laboratory"/>
            <person name="Hensen N."/>
            <person name="Bonometti L."/>
            <person name="Westerberg I."/>
            <person name="Brannstrom I.O."/>
            <person name="Guillou S."/>
            <person name="Cros-Aarteil S."/>
            <person name="Calhoun S."/>
            <person name="Haridas S."/>
            <person name="Kuo A."/>
            <person name="Mondo S."/>
            <person name="Pangilinan J."/>
            <person name="Riley R."/>
            <person name="Labutti K."/>
            <person name="Andreopoulos B."/>
            <person name="Lipzen A."/>
            <person name="Chen C."/>
            <person name="Yanf M."/>
            <person name="Daum C."/>
            <person name="Ng V."/>
            <person name="Clum A."/>
            <person name="Steindorff A."/>
            <person name="Ohm R."/>
            <person name="Martin F."/>
            <person name="Silar P."/>
            <person name="Natvig D."/>
            <person name="Lalanne C."/>
            <person name="Gautier V."/>
            <person name="Ament-Velasquez S.L."/>
            <person name="Kruys A."/>
            <person name="Hutchinson M.I."/>
            <person name="Powell A.J."/>
            <person name="Barry K."/>
            <person name="Miller A.N."/>
            <person name="Grigoriev I.V."/>
            <person name="Debuchy R."/>
            <person name="Gladieux P."/>
            <person name="Thoren M.H."/>
            <person name="Johannesson H."/>
        </authorList>
    </citation>
    <scope>NUCLEOTIDE SEQUENCE</scope>
    <source>
        <strain evidence="2">CBS 540.89</strain>
    </source>
</reference>
<evidence type="ECO:0000313" key="2">
    <source>
        <dbReference type="EMBL" id="KAK0747883.1"/>
    </source>
</evidence>
<name>A0AA40K6K6_9PEZI</name>
<proteinExistence type="predicted"/>
<sequence length="88" mass="9771">MNAVVAVITCWSLGASFQGSFPTKNVTVLQHCGQTLCCMNHHKKNFSPSARVVRSAPTCGLFDVDYSQNSQKKNWTIGSHHVTRVFCR</sequence>
<evidence type="ECO:0008006" key="4">
    <source>
        <dbReference type="Google" id="ProtNLM"/>
    </source>
</evidence>
<keyword evidence="3" id="KW-1185">Reference proteome</keyword>
<evidence type="ECO:0000313" key="3">
    <source>
        <dbReference type="Proteomes" id="UP001172159"/>
    </source>
</evidence>
<organism evidence="2 3">
    <name type="scientific">Apiosordaria backusii</name>
    <dbReference type="NCBI Taxonomy" id="314023"/>
    <lineage>
        <taxon>Eukaryota</taxon>
        <taxon>Fungi</taxon>
        <taxon>Dikarya</taxon>
        <taxon>Ascomycota</taxon>
        <taxon>Pezizomycotina</taxon>
        <taxon>Sordariomycetes</taxon>
        <taxon>Sordariomycetidae</taxon>
        <taxon>Sordariales</taxon>
        <taxon>Lasiosphaeriaceae</taxon>
        <taxon>Apiosordaria</taxon>
    </lineage>
</organism>
<protein>
    <recommendedName>
        <fullName evidence="4">Secreted protein</fullName>
    </recommendedName>
</protein>
<accession>A0AA40K6K6</accession>
<keyword evidence="1" id="KW-0732">Signal</keyword>
<dbReference type="EMBL" id="JAUKTV010000001">
    <property type="protein sequence ID" value="KAK0747883.1"/>
    <property type="molecule type" value="Genomic_DNA"/>
</dbReference>
<feature type="chain" id="PRO_5041250524" description="Secreted protein" evidence="1">
    <location>
        <begin position="19"/>
        <end position="88"/>
    </location>
</feature>